<dbReference type="KEGG" id="mhk:DFR87_05935"/>
<sequence>MLKHKIIGAVLITSSIFVIAISFLAIFLRSQFNFLKRIPPLVYHVLDFLVVLIVFGYIAYMGFIMIISSDDR</sequence>
<accession>A0A2U9ITM0</accession>
<reference evidence="3" key="2">
    <citation type="submission" date="2020-03" db="EMBL/GenBank/DDBJ databases">
        <title>Complete Genome Sequences of Extremely Thermoacidophilic, Metal-Mobilizing Type-Strain Members of the Archaeal Family Sulfolobaceae: Acidianus brierleyi DSM-1651T, Acidianus sulfidivorans DSM-18786T, Metallosphaera hakonensis DSM-7519T, and Metallosphaera prunae DSM-10039T.</title>
        <authorList>
            <person name="Counts J.A."/>
            <person name="Kelly R.M."/>
        </authorList>
    </citation>
    <scope>NUCLEOTIDE SEQUENCE [LARGE SCALE GENOMIC DNA]</scope>
    <source>
        <strain evidence="3">HO1-1</strain>
    </source>
</reference>
<dbReference type="AlphaFoldDB" id="A0A2U9ITM0"/>
<feature type="transmembrane region" description="Helical" evidence="1">
    <location>
        <begin position="6"/>
        <end position="29"/>
    </location>
</feature>
<keyword evidence="3" id="KW-1185">Reference proteome</keyword>
<reference evidence="2 3" key="1">
    <citation type="submission" date="2018-05" db="EMBL/GenBank/DDBJ databases">
        <title>Complete Genome Sequences of Extremely Thermoacidophilic, Metal-Mobilizing Type-Strain Members of the Archaeal Family Sulfolobaceae: Acidianus brierleyi DSM-1651T, Acidianus sulfidivorans DSM-18786T, Metallosphaera hakonensis DSM-7519T, and Metallosphaera prunae DSM-10039T.</title>
        <authorList>
            <person name="Counts J.A."/>
            <person name="Kelly R.M."/>
        </authorList>
    </citation>
    <scope>NUCLEOTIDE SEQUENCE [LARGE SCALE GENOMIC DNA]</scope>
    <source>
        <strain evidence="2 3">HO1-1</strain>
    </source>
</reference>
<dbReference type="RefSeq" id="WP_054836385.1">
    <property type="nucleotide sequence ID" value="NZ_BBBA01000004.1"/>
</dbReference>
<feature type="transmembrane region" description="Helical" evidence="1">
    <location>
        <begin position="41"/>
        <end position="67"/>
    </location>
</feature>
<keyword evidence="1" id="KW-0472">Membrane</keyword>
<protein>
    <submittedName>
        <fullName evidence="2">Uncharacterized protein</fullName>
    </submittedName>
</protein>
<organism evidence="2 3">
    <name type="scientific">Metallosphaera hakonensis JCM 8857 = DSM 7519</name>
    <dbReference type="NCBI Taxonomy" id="1293036"/>
    <lineage>
        <taxon>Archaea</taxon>
        <taxon>Thermoproteota</taxon>
        <taxon>Thermoprotei</taxon>
        <taxon>Sulfolobales</taxon>
        <taxon>Sulfolobaceae</taxon>
        <taxon>Metallosphaera</taxon>
    </lineage>
</organism>
<keyword evidence="1" id="KW-0812">Transmembrane</keyword>
<reference evidence="3" key="3">
    <citation type="submission" date="2020-03" db="EMBL/GenBank/DDBJ databases">
        <title>Sequencing and Assembly of Multiple Reported Metal-Biooxidizing Members of the Extremely Thermoacidophilic Archaeal Family Sulfolobaceae.</title>
        <authorList>
            <person name="Counts J.A."/>
            <person name="Kelly R.M."/>
        </authorList>
    </citation>
    <scope>NUCLEOTIDE SEQUENCE [LARGE SCALE GENOMIC DNA]</scope>
    <source>
        <strain evidence="3">HO1-1</strain>
    </source>
</reference>
<dbReference type="EMBL" id="CP029287">
    <property type="protein sequence ID" value="AWR99322.1"/>
    <property type="molecule type" value="Genomic_DNA"/>
</dbReference>
<dbReference type="Proteomes" id="UP000247586">
    <property type="component" value="Chromosome"/>
</dbReference>
<dbReference type="GeneID" id="36834863"/>
<evidence type="ECO:0000313" key="3">
    <source>
        <dbReference type="Proteomes" id="UP000247586"/>
    </source>
</evidence>
<name>A0A2U9ITM0_9CREN</name>
<keyword evidence="1" id="KW-1133">Transmembrane helix</keyword>
<evidence type="ECO:0000256" key="1">
    <source>
        <dbReference type="SAM" id="Phobius"/>
    </source>
</evidence>
<gene>
    <name evidence="2" type="ORF">DFR87_05935</name>
</gene>
<proteinExistence type="predicted"/>
<evidence type="ECO:0000313" key="2">
    <source>
        <dbReference type="EMBL" id="AWR99322.1"/>
    </source>
</evidence>